<evidence type="ECO:0000256" key="4">
    <source>
        <dbReference type="ARBA" id="ARBA00022676"/>
    </source>
</evidence>
<dbReference type="Proteomes" id="UP001497623">
    <property type="component" value="Unassembled WGS sequence"/>
</dbReference>
<evidence type="ECO:0000256" key="6">
    <source>
        <dbReference type="ARBA" id="ARBA00022692"/>
    </source>
</evidence>
<keyword evidence="6 12" id="KW-0812">Transmembrane</keyword>
<keyword evidence="7" id="KW-0735">Signal-anchor</keyword>
<dbReference type="EMBL" id="CAXKWB010008909">
    <property type="protein sequence ID" value="CAL4093010.1"/>
    <property type="molecule type" value="Genomic_DNA"/>
</dbReference>
<evidence type="ECO:0000256" key="7">
    <source>
        <dbReference type="ARBA" id="ARBA00022968"/>
    </source>
</evidence>
<dbReference type="Pfam" id="PF17039">
    <property type="entry name" value="Glyco_tran_10_N"/>
    <property type="match status" value="1"/>
</dbReference>
<keyword evidence="10 12" id="KW-0472">Membrane</keyword>
<comment type="pathway">
    <text evidence="2">Protein modification; protein glycosylation.</text>
</comment>
<accession>A0AAV2QRF1</accession>
<dbReference type="Pfam" id="PF00852">
    <property type="entry name" value="Glyco_transf_10"/>
    <property type="match status" value="1"/>
</dbReference>
<keyword evidence="9 12" id="KW-0333">Golgi apparatus</keyword>
<evidence type="ECO:0000256" key="12">
    <source>
        <dbReference type="RuleBase" id="RU003832"/>
    </source>
</evidence>
<keyword evidence="5 12" id="KW-0808">Transferase</keyword>
<comment type="caution">
    <text evidence="15">The sequence shown here is derived from an EMBL/GenBank/DDBJ whole genome shotgun (WGS) entry which is preliminary data.</text>
</comment>
<evidence type="ECO:0000256" key="1">
    <source>
        <dbReference type="ARBA" id="ARBA00004447"/>
    </source>
</evidence>
<dbReference type="GO" id="GO:0008417">
    <property type="term" value="F:fucosyltransferase activity"/>
    <property type="evidence" value="ECO:0007669"/>
    <property type="project" value="InterPro"/>
</dbReference>
<evidence type="ECO:0000259" key="14">
    <source>
        <dbReference type="Pfam" id="PF17039"/>
    </source>
</evidence>
<feature type="domain" description="Fucosyltransferase N-terminal" evidence="14">
    <location>
        <begin position="67"/>
        <end position="182"/>
    </location>
</feature>
<evidence type="ECO:0000256" key="3">
    <source>
        <dbReference type="ARBA" id="ARBA00008919"/>
    </source>
</evidence>
<feature type="non-terminal residue" evidence="15">
    <location>
        <position position="447"/>
    </location>
</feature>
<name>A0AAV2QRF1_MEGNR</name>
<evidence type="ECO:0000256" key="11">
    <source>
        <dbReference type="ARBA" id="ARBA00023180"/>
    </source>
</evidence>
<dbReference type="GO" id="GO:0032580">
    <property type="term" value="C:Golgi cisterna membrane"/>
    <property type="evidence" value="ECO:0007669"/>
    <property type="project" value="UniProtKB-SubCell"/>
</dbReference>
<feature type="transmembrane region" description="Helical" evidence="12">
    <location>
        <begin position="20"/>
        <end position="40"/>
    </location>
</feature>
<evidence type="ECO:0000259" key="13">
    <source>
        <dbReference type="Pfam" id="PF00852"/>
    </source>
</evidence>
<dbReference type="SUPFAM" id="SSF53756">
    <property type="entry name" value="UDP-Glycosyltransferase/glycogen phosphorylase"/>
    <property type="match status" value="1"/>
</dbReference>
<dbReference type="EC" id="2.4.1.-" evidence="12"/>
<evidence type="ECO:0000256" key="10">
    <source>
        <dbReference type="ARBA" id="ARBA00023136"/>
    </source>
</evidence>
<evidence type="ECO:0000313" key="16">
    <source>
        <dbReference type="Proteomes" id="UP001497623"/>
    </source>
</evidence>
<dbReference type="InterPro" id="IPR055270">
    <property type="entry name" value="Glyco_tran_10_C"/>
</dbReference>
<gene>
    <name evidence="15" type="ORF">MNOR_LOCUS14700</name>
</gene>
<evidence type="ECO:0000256" key="8">
    <source>
        <dbReference type="ARBA" id="ARBA00022989"/>
    </source>
</evidence>
<protein>
    <recommendedName>
        <fullName evidence="12">Fucosyltransferase</fullName>
        <ecNumber evidence="12">2.4.1.-</ecNumber>
    </recommendedName>
</protein>
<proteinExistence type="inferred from homology"/>
<keyword evidence="11" id="KW-0325">Glycoprotein</keyword>
<keyword evidence="8 12" id="KW-1133">Transmembrane helix</keyword>
<dbReference type="InterPro" id="IPR001503">
    <property type="entry name" value="Glyco_trans_10"/>
</dbReference>
<dbReference type="FunFam" id="3.40.50.11660:FF:000004">
    <property type="entry name" value="Glycoprotein 3-alpha-L-fucosyltransferase A"/>
    <property type="match status" value="1"/>
</dbReference>
<dbReference type="InterPro" id="IPR038577">
    <property type="entry name" value="GT10-like_C_sf"/>
</dbReference>
<evidence type="ECO:0000256" key="5">
    <source>
        <dbReference type="ARBA" id="ARBA00022679"/>
    </source>
</evidence>
<sequence>MYNELTNGRSVGIMRKRQSFQMTLLAVTLGLWTILLIFVTTKHDVHKSKRSTDPLVLSSQESNQCQAKRILLWTEFWKSQSLGWEKIFYRQIARECPSHQCELVYDHRFLESADAVIFHPIDLLPDYNMPEVHRTGQPWVFFSLEAPPAVEEDQKVNLTGLGGIFNWTMTYRQDSDIVVPYGRIVPKMGINPTNAQGKLTNTTGRDYWSGKNPNMLVAWMVSHCATTSRREWFVKEMVKYIRVDVFGRCGFKKCGKNISFKTLGSFDQDKCNEEIEQYMFYFAFENAICRDYVTEKFFMALQQNVVPVVFGGTNYAAIAPPNSFINALDFPSPKALSEYLKMVAGNATMYNKYLEWKDLYTVELGHPFSPMICDLCHRLHHPEKYQEYVPRSAASRAGVSLGVVGRDSASGSYPNIHSWFVKGSACRTWWSGHWDHRKHKDLYQNHD</sequence>
<evidence type="ECO:0000313" key="15">
    <source>
        <dbReference type="EMBL" id="CAL4093010.1"/>
    </source>
</evidence>
<dbReference type="InterPro" id="IPR031481">
    <property type="entry name" value="Glyco_tran_10_N"/>
</dbReference>
<dbReference type="PANTHER" id="PTHR48438:SF1">
    <property type="entry name" value="ALPHA-(1,3)-FUCOSYLTRANSFERASE C-RELATED"/>
    <property type="match status" value="1"/>
</dbReference>
<keyword evidence="16" id="KW-1185">Reference proteome</keyword>
<comment type="subcellular location">
    <subcellularLocation>
        <location evidence="1 12">Golgi apparatus</location>
        <location evidence="1 12">Golgi stack membrane</location>
        <topology evidence="1 12">Single-pass type II membrane protein</topology>
    </subcellularLocation>
</comment>
<dbReference type="AlphaFoldDB" id="A0AAV2QRF1"/>
<feature type="domain" description="Fucosyltransferase C-terminal" evidence="13">
    <location>
        <begin position="214"/>
        <end position="387"/>
    </location>
</feature>
<comment type="similarity">
    <text evidence="3 12">Belongs to the glycosyltransferase 10 family.</text>
</comment>
<evidence type="ECO:0000256" key="2">
    <source>
        <dbReference type="ARBA" id="ARBA00004922"/>
    </source>
</evidence>
<reference evidence="15 16" key="1">
    <citation type="submission" date="2024-05" db="EMBL/GenBank/DDBJ databases">
        <authorList>
            <person name="Wallberg A."/>
        </authorList>
    </citation>
    <scope>NUCLEOTIDE SEQUENCE [LARGE SCALE GENOMIC DNA]</scope>
</reference>
<organism evidence="15 16">
    <name type="scientific">Meganyctiphanes norvegica</name>
    <name type="common">Northern krill</name>
    <name type="synonym">Thysanopoda norvegica</name>
    <dbReference type="NCBI Taxonomy" id="48144"/>
    <lineage>
        <taxon>Eukaryota</taxon>
        <taxon>Metazoa</taxon>
        <taxon>Ecdysozoa</taxon>
        <taxon>Arthropoda</taxon>
        <taxon>Crustacea</taxon>
        <taxon>Multicrustacea</taxon>
        <taxon>Malacostraca</taxon>
        <taxon>Eumalacostraca</taxon>
        <taxon>Eucarida</taxon>
        <taxon>Euphausiacea</taxon>
        <taxon>Euphausiidae</taxon>
        <taxon>Meganyctiphanes</taxon>
    </lineage>
</organism>
<dbReference type="PANTHER" id="PTHR48438">
    <property type="entry name" value="ALPHA-(1,3)-FUCOSYLTRANSFERASE C-RELATED"/>
    <property type="match status" value="1"/>
</dbReference>
<evidence type="ECO:0000256" key="9">
    <source>
        <dbReference type="ARBA" id="ARBA00023034"/>
    </source>
</evidence>
<dbReference type="Gene3D" id="3.40.50.11660">
    <property type="entry name" value="Glycosyl transferase family 10, C-terminal domain"/>
    <property type="match status" value="1"/>
</dbReference>
<keyword evidence="4 12" id="KW-0328">Glycosyltransferase</keyword>